<comment type="caution">
    <text evidence="2">The sequence shown here is derived from an EMBL/GenBank/DDBJ whole genome shotgun (WGS) entry which is preliminary data.</text>
</comment>
<dbReference type="Gene3D" id="3.40.50.1820">
    <property type="entry name" value="alpha/beta hydrolase"/>
    <property type="match status" value="1"/>
</dbReference>
<feature type="domain" description="AB hydrolase-1" evidence="1">
    <location>
        <begin position="68"/>
        <end position="183"/>
    </location>
</feature>
<sequence>MKKSKLLLLPLLLSYCSSYEEMSMEEDKAFLKLKESDTFYQEYFIQNKKEETPIHWISTGCTPDKNKVLIFIHGSPGTWSNYLRYLKDPELLKIYCMLGIDRPGFGKSPGTIADVDAQSEKILETLLILPEMKNGKKSITILGHSYGGPVAARMASLSPDKFQYLFLLAAAMDPETEEIKWYNKIADTWIARRILPEEWTHSNSEMLPLKEQLKSLISDWKKIKAKTIVVQGEEDGLVDHTNLDFIQKNFSAETKTYLLPKEGHFLPWKNYDLIHKLLIEFSK</sequence>
<dbReference type="GO" id="GO:0016787">
    <property type="term" value="F:hydrolase activity"/>
    <property type="evidence" value="ECO:0007669"/>
    <property type="project" value="UniProtKB-KW"/>
</dbReference>
<dbReference type="GO" id="GO:0016020">
    <property type="term" value="C:membrane"/>
    <property type="evidence" value="ECO:0007669"/>
    <property type="project" value="TreeGrafter"/>
</dbReference>
<dbReference type="Pfam" id="PF00561">
    <property type="entry name" value="Abhydrolase_1"/>
    <property type="match status" value="1"/>
</dbReference>
<dbReference type="EMBL" id="NPDN01000012">
    <property type="protein sequence ID" value="PJZ23985.1"/>
    <property type="molecule type" value="Genomic_DNA"/>
</dbReference>
<protein>
    <submittedName>
        <fullName evidence="2">Alpha/beta hydrolase</fullName>
    </submittedName>
</protein>
<dbReference type="Proteomes" id="UP000232196">
    <property type="component" value="Unassembled WGS sequence"/>
</dbReference>
<dbReference type="AlphaFoldDB" id="A0A2M9X8J9"/>
<dbReference type="SUPFAM" id="SSF53474">
    <property type="entry name" value="alpha/beta-Hydrolases"/>
    <property type="match status" value="1"/>
</dbReference>
<evidence type="ECO:0000313" key="2">
    <source>
        <dbReference type="EMBL" id="PJZ23985.1"/>
    </source>
</evidence>
<dbReference type="InterPro" id="IPR029058">
    <property type="entry name" value="AB_hydrolase_fold"/>
</dbReference>
<keyword evidence="3" id="KW-1185">Reference proteome</keyword>
<name>A0A2M9X8J9_9LEPT</name>
<gene>
    <name evidence="2" type="ORF">CH357_18310</name>
</gene>
<keyword evidence="2" id="KW-0378">Hydrolase</keyword>
<dbReference type="RefSeq" id="WP_100708214.1">
    <property type="nucleotide sequence ID" value="NZ_NPDL01000013.1"/>
</dbReference>
<dbReference type="InterPro" id="IPR050266">
    <property type="entry name" value="AB_hydrolase_sf"/>
</dbReference>
<accession>A0A2M9X8J9</accession>
<evidence type="ECO:0000313" key="3">
    <source>
        <dbReference type="Proteomes" id="UP000232196"/>
    </source>
</evidence>
<proteinExistence type="predicted"/>
<dbReference type="InterPro" id="IPR000073">
    <property type="entry name" value="AB_hydrolase_1"/>
</dbReference>
<dbReference type="OrthoDB" id="9779853at2"/>
<organism evidence="2 3">
    <name type="scientific">Leptospira hartskeerlii</name>
    <dbReference type="NCBI Taxonomy" id="2023177"/>
    <lineage>
        <taxon>Bacteria</taxon>
        <taxon>Pseudomonadati</taxon>
        <taxon>Spirochaetota</taxon>
        <taxon>Spirochaetia</taxon>
        <taxon>Leptospirales</taxon>
        <taxon>Leptospiraceae</taxon>
        <taxon>Leptospira</taxon>
    </lineage>
</organism>
<dbReference type="PANTHER" id="PTHR43798">
    <property type="entry name" value="MONOACYLGLYCEROL LIPASE"/>
    <property type="match status" value="1"/>
</dbReference>
<evidence type="ECO:0000259" key="1">
    <source>
        <dbReference type="Pfam" id="PF00561"/>
    </source>
</evidence>
<reference evidence="2 3" key="1">
    <citation type="submission" date="2017-07" db="EMBL/GenBank/DDBJ databases">
        <title>Leptospira spp. isolated from tropical soils.</title>
        <authorList>
            <person name="Thibeaux R."/>
            <person name="Iraola G."/>
            <person name="Ferres I."/>
            <person name="Bierque E."/>
            <person name="Girault D."/>
            <person name="Soupe-Gilbert M.-E."/>
            <person name="Picardeau M."/>
            <person name="Goarant C."/>
        </authorList>
    </citation>
    <scope>NUCLEOTIDE SEQUENCE [LARGE SCALE GENOMIC DNA]</scope>
    <source>
        <strain evidence="2 3">MCA1-C-A1</strain>
    </source>
</reference>
<dbReference type="PANTHER" id="PTHR43798:SF33">
    <property type="entry name" value="HYDROLASE, PUTATIVE (AFU_ORTHOLOGUE AFUA_2G14860)-RELATED"/>
    <property type="match status" value="1"/>
</dbReference>